<accession>A0A6C2U3G5</accession>
<dbReference type="InterPro" id="IPR003159">
    <property type="entry name" value="Lyase_8_central_dom"/>
</dbReference>
<dbReference type="InterPro" id="IPR055372">
    <property type="entry name" value="CBM96"/>
</dbReference>
<feature type="domain" description="Lyase N-terminal" evidence="8">
    <location>
        <begin position="20"/>
        <end position="172"/>
    </location>
</feature>
<dbReference type="Gene3D" id="2.60.120.430">
    <property type="entry name" value="Galactose-binding lectin"/>
    <property type="match status" value="1"/>
</dbReference>
<dbReference type="GO" id="GO:0030246">
    <property type="term" value="F:carbohydrate binding"/>
    <property type="evidence" value="ECO:0007669"/>
    <property type="project" value="InterPro"/>
</dbReference>
<dbReference type="InterPro" id="IPR014718">
    <property type="entry name" value="GH-type_carb-bd"/>
</dbReference>
<sequence>MKLLLTSAALFFLAAGGLQAQTIDFEGSVPANWSATAGSLAISSDHYRIGSDSLRWDWVAGDTLEVATPGIDPSKILDFYNHTMEAFVYNEASINEPLTIEFLDASGTVNYHFDFYLNYQGWRRISRSYRYDMQAISGSTTDIDKVVIHAPSTGSGTVFLDDWEFVRSRYTRHASRQMPDVSGYYSDTGYIDVDALAPNIPYAPATAGELADLTTLRTYLRNWFDGGTPNISNATTYYNSLNIVVNGNAIKGQVTTPQEADGHLLDLAQHFFHTGNSNSYEMAKNLLWHLNDLGYAGGSDFSYGWYDTRDYFQGLVLMLEYLPTDLRAELVDAAMWVFKARRSWVPEWPGDDALSSDHVYTNFRFQLGTLAFIEDDNEAVRQLKGFKQFLDFSNVPAKGTGDWIKPDGTGFHHWTHYNHYMYAFSSYADVLHALIGTQFQIAQESYENFRDMAYASLVMSTASGEYANSLCGRYPFSQPSPLNQGAFNNLAYAGGDVLGETADPMIASAYNRIHGDDSTLMANYPTETFQEGFWQFNWSPVAVYRKDNWVATAHGLNNVFWGTETYSGENRCGRYQSYGALEIMYPGGFTASGFHINGWDWNRPPGTTTKVLPHADLNPPGSRSDERAASTFAGGLRFNEIEAGRILDRGEIGMYATDFQQDGSLTPTHDGSFRFRKSWFFIDDYIVCLGSDIECTDASNDIITTLFQGKLNNTSDPIVLDNSSITAFPYSNTVVDGDHWLLDAYGTGYHIDSSQGLKITRQNQTSLQQDGTGTTSGNFATAWFDHGKAPSGAGYEYVVKPATDSAGMQAFSATMSGKPYEVLQKDSAAHVVRFGDVEAHARFTAAVNSLDTVVKGSSEPCLVMVGGSNPIKLTMVNPDQGLEARSYDDPAPVPVELTLRGTWTITDADTGVSLLSTNGTETTLLFMTDDLEPFDVELLDESVPVEERTFEFNPIHDAHTVQSNPDTNYGVNTKLAVRSDKYDSAMNGYLMFDADTEGMIPLSATLKLYCSHNPIVLSVLDVADTTWTEGALTWNNQPPMGAVADSRSVDADVWETFDVTASVSGDGKLSFGLISNEASYSNVDAKEGANAPVLEVVAVSLGGDKDADGLPNGWEFGYFGGATNATASADDDGDGFDNLAEFIAGTNPTNEASFFAASSTHLPSGFVVEWSAVSNREYGVWHSVSLTNAFTNLAAGILFPQNSYTDTLHAGESEGFYQVDVRPVP</sequence>
<dbReference type="Gene3D" id="2.60.220.10">
    <property type="entry name" value="Polysaccharide lyase family 8-like, C-terminal"/>
    <property type="match status" value="1"/>
</dbReference>
<comment type="subcellular location">
    <subcellularLocation>
        <location evidence="1">Secreted</location>
    </subcellularLocation>
</comment>
<evidence type="ECO:0000313" key="11">
    <source>
        <dbReference type="EMBL" id="VGO14174.1"/>
    </source>
</evidence>
<protein>
    <submittedName>
        <fullName evidence="11">Chondroitin sulfate ABC endolyase</fullName>
    </submittedName>
</protein>
<organism evidence="11 12">
    <name type="scientific">Pontiella desulfatans</name>
    <dbReference type="NCBI Taxonomy" id="2750659"/>
    <lineage>
        <taxon>Bacteria</taxon>
        <taxon>Pseudomonadati</taxon>
        <taxon>Kiritimatiellota</taxon>
        <taxon>Kiritimatiellia</taxon>
        <taxon>Kiritimatiellales</taxon>
        <taxon>Pontiellaceae</taxon>
        <taxon>Pontiella</taxon>
    </lineage>
</organism>
<dbReference type="Pfam" id="PF09093">
    <property type="entry name" value="Lyase_catalyt"/>
    <property type="match status" value="1"/>
</dbReference>
<evidence type="ECO:0000256" key="4">
    <source>
        <dbReference type="ARBA" id="ARBA00022729"/>
    </source>
</evidence>
<name>A0A6C2U3G5_PONDE</name>
<dbReference type="InterPro" id="IPR011013">
    <property type="entry name" value="Gal_mutarotase_sf_dom"/>
</dbReference>
<evidence type="ECO:0000259" key="8">
    <source>
        <dbReference type="Pfam" id="PF09092"/>
    </source>
</evidence>
<keyword evidence="3" id="KW-0964">Secreted</keyword>
<feature type="domain" description="Polysaccharide lyase family 8 central" evidence="7">
    <location>
        <begin position="536"/>
        <end position="803"/>
    </location>
</feature>
<evidence type="ECO:0000256" key="2">
    <source>
        <dbReference type="ARBA" id="ARBA00006699"/>
    </source>
</evidence>
<dbReference type="InterPro" id="IPR008929">
    <property type="entry name" value="Chondroitin_lyas"/>
</dbReference>
<dbReference type="InterPro" id="IPR015177">
    <property type="entry name" value="Lyase_catalyt"/>
</dbReference>
<dbReference type="GO" id="GO:0016837">
    <property type="term" value="F:carbon-oxygen lyase activity, acting on polysaccharides"/>
    <property type="evidence" value="ECO:0007669"/>
    <property type="project" value="UniProtKB-ARBA"/>
</dbReference>
<feature type="domain" description="Lyase catalytic" evidence="9">
    <location>
        <begin position="284"/>
        <end position="517"/>
    </location>
</feature>
<dbReference type="Gene3D" id="2.70.98.10">
    <property type="match status" value="1"/>
</dbReference>
<evidence type="ECO:0000259" key="7">
    <source>
        <dbReference type="Pfam" id="PF02278"/>
    </source>
</evidence>
<dbReference type="InterPro" id="IPR008979">
    <property type="entry name" value="Galactose-bd-like_sf"/>
</dbReference>
<evidence type="ECO:0000259" key="9">
    <source>
        <dbReference type="Pfam" id="PF09093"/>
    </source>
</evidence>
<dbReference type="Gene3D" id="1.50.10.100">
    <property type="entry name" value="Chondroitin AC/alginate lyase"/>
    <property type="match status" value="1"/>
</dbReference>
<reference evidence="11 12" key="1">
    <citation type="submission" date="2019-04" db="EMBL/GenBank/DDBJ databases">
        <authorList>
            <person name="Van Vliet M D."/>
        </authorList>
    </citation>
    <scope>NUCLEOTIDE SEQUENCE [LARGE SCALE GENOMIC DNA]</scope>
    <source>
        <strain evidence="11 12">F1</strain>
    </source>
</reference>
<dbReference type="GO" id="GO:0005576">
    <property type="term" value="C:extracellular region"/>
    <property type="evidence" value="ECO:0007669"/>
    <property type="project" value="UniProtKB-SubCell"/>
</dbReference>
<feature type="domain" description="Carbohydrate-binding module family 96" evidence="10">
    <location>
        <begin position="949"/>
        <end position="1096"/>
    </location>
</feature>
<dbReference type="InterPro" id="IPR011071">
    <property type="entry name" value="Lyase_8-like_C"/>
</dbReference>
<dbReference type="InterPro" id="IPR015176">
    <property type="entry name" value="Lyase_N"/>
</dbReference>
<dbReference type="EMBL" id="CAAHFG010000001">
    <property type="protein sequence ID" value="VGO14174.1"/>
    <property type="molecule type" value="Genomic_DNA"/>
</dbReference>
<evidence type="ECO:0000256" key="5">
    <source>
        <dbReference type="ARBA" id="ARBA00023239"/>
    </source>
</evidence>
<proteinExistence type="inferred from homology"/>
<dbReference type="Pfam" id="PF24517">
    <property type="entry name" value="CBM96"/>
    <property type="match status" value="1"/>
</dbReference>
<dbReference type="PANTHER" id="PTHR37322:SF3">
    <property type="entry name" value="CHONDROITIN SULFATE ABC EXOLYASE"/>
    <property type="match status" value="1"/>
</dbReference>
<dbReference type="GO" id="GO:0006027">
    <property type="term" value="P:glycosaminoglycan catabolic process"/>
    <property type="evidence" value="ECO:0007669"/>
    <property type="project" value="InterPro"/>
</dbReference>
<evidence type="ECO:0000256" key="1">
    <source>
        <dbReference type="ARBA" id="ARBA00004613"/>
    </source>
</evidence>
<dbReference type="Pfam" id="PF09092">
    <property type="entry name" value="Lyase_N"/>
    <property type="match status" value="1"/>
</dbReference>
<dbReference type="NCBIfam" id="NF033679">
    <property type="entry name" value="DNRLRE_dom"/>
    <property type="match status" value="1"/>
</dbReference>
<feature type="chain" id="PRO_5025358155" evidence="6">
    <location>
        <begin position="21"/>
        <end position="1225"/>
    </location>
</feature>
<dbReference type="Pfam" id="PF02278">
    <property type="entry name" value="Lyase_8"/>
    <property type="match status" value="1"/>
</dbReference>
<dbReference type="SUPFAM" id="SSF49863">
    <property type="entry name" value="Hyaluronate lyase-like, C-terminal domain"/>
    <property type="match status" value="1"/>
</dbReference>
<comment type="similarity">
    <text evidence="2">Belongs to the polysaccharide lyase 8 family.</text>
</comment>
<dbReference type="SUPFAM" id="SSF48230">
    <property type="entry name" value="Chondroitin AC/alginate lyase"/>
    <property type="match status" value="1"/>
</dbReference>
<keyword evidence="12" id="KW-1185">Reference proteome</keyword>
<dbReference type="InterPro" id="IPR039174">
    <property type="entry name" value="Chondroitin_ABC_lyase"/>
</dbReference>
<evidence type="ECO:0000256" key="3">
    <source>
        <dbReference type="ARBA" id="ARBA00022525"/>
    </source>
</evidence>
<dbReference type="RefSeq" id="WP_136079675.1">
    <property type="nucleotide sequence ID" value="NZ_CAAHFG010000001.1"/>
</dbReference>
<evidence type="ECO:0000256" key="6">
    <source>
        <dbReference type="SAM" id="SignalP"/>
    </source>
</evidence>
<dbReference type="PANTHER" id="PTHR37322">
    <property type="match status" value="1"/>
</dbReference>
<dbReference type="SUPFAM" id="SSF49785">
    <property type="entry name" value="Galactose-binding domain-like"/>
    <property type="match status" value="1"/>
</dbReference>
<dbReference type="Proteomes" id="UP000366872">
    <property type="component" value="Unassembled WGS sequence"/>
</dbReference>
<gene>
    <name evidence="11" type="ORF">PDESU_02733</name>
</gene>
<evidence type="ECO:0000313" key="12">
    <source>
        <dbReference type="Proteomes" id="UP000366872"/>
    </source>
</evidence>
<keyword evidence="5 11" id="KW-0456">Lyase</keyword>
<dbReference type="GO" id="GO:0005975">
    <property type="term" value="P:carbohydrate metabolic process"/>
    <property type="evidence" value="ECO:0007669"/>
    <property type="project" value="InterPro"/>
</dbReference>
<dbReference type="AlphaFoldDB" id="A0A6C2U3G5"/>
<keyword evidence="4 6" id="KW-0732">Signal</keyword>
<dbReference type="SUPFAM" id="SSF74650">
    <property type="entry name" value="Galactose mutarotase-like"/>
    <property type="match status" value="1"/>
</dbReference>
<evidence type="ECO:0000259" key="10">
    <source>
        <dbReference type="Pfam" id="PF24517"/>
    </source>
</evidence>
<feature type="signal peptide" evidence="6">
    <location>
        <begin position="1"/>
        <end position="20"/>
    </location>
</feature>